<dbReference type="Proteomes" id="UP000008383">
    <property type="component" value="Unassembled WGS sequence"/>
</dbReference>
<dbReference type="KEGG" id="tve:TRV_06636"/>
<name>D4DHI0_TRIVH</name>
<organism evidence="1 2">
    <name type="scientific">Trichophyton verrucosum (strain HKI 0517)</name>
    <dbReference type="NCBI Taxonomy" id="663202"/>
    <lineage>
        <taxon>Eukaryota</taxon>
        <taxon>Fungi</taxon>
        <taxon>Dikarya</taxon>
        <taxon>Ascomycota</taxon>
        <taxon>Pezizomycotina</taxon>
        <taxon>Eurotiomycetes</taxon>
        <taxon>Eurotiomycetidae</taxon>
        <taxon>Onygenales</taxon>
        <taxon>Arthrodermataceae</taxon>
        <taxon>Trichophyton</taxon>
    </lineage>
</organism>
<comment type="caution">
    <text evidence="1">The sequence shown here is derived from an EMBL/GenBank/DDBJ whole genome shotgun (WGS) entry which is preliminary data.</text>
</comment>
<dbReference type="InterPro" id="IPR029058">
    <property type="entry name" value="AB_hydrolase_fold"/>
</dbReference>
<keyword evidence="2" id="KW-1185">Reference proteome</keyword>
<accession>D4DHI0</accession>
<gene>
    <name evidence="1" type="ORF">TRV_06636</name>
</gene>
<proteinExistence type="predicted"/>
<dbReference type="GeneID" id="9577677"/>
<dbReference type="HOGENOM" id="CLU_1866586_0_0_1"/>
<protein>
    <submittedName>
        <fullName evidence="1">Uncharacterized protein</fullName>
    </submittedName>
</protein>
<dbReference type="Gene3D" id="3.40.50.1820">
    <property type="entry name" value="alpha/beta hydrolase"/>
    <property type="match status" value="1"/>
</dbReference>
<reference evidence="2" key="1">
    <citation type="journal article" date="2011" name="Genome Biol.">
        <title>Comparative and functional genomics provide insights into the pathogenicity of dermatophytic fungi.</title>
        <authorList>
            <person name="Burmester A."/>
            <person name="Shelest E."/>
            <person name="Gloeckner G."/>
            <person name="Heddergott C."/>
            <person name="Schindler S."/>
            <person name="Staib P."/>
            <person name="Heidel A."/>
            <person name="Felder M."/>
            <person name="Petzold A."/>
            <person name="Szafranski K."/>
            <person name="Feuermann M."/>
            <person name="Pedruzzi I."/>
            <person name="Priebe S."/>
            <person name="Groth M."/>
            <person name="Winkler R."/>
            <person name="Li W."/>
            <person name="Kniemeyer O."/>
            <person name="Schroeckh V."/>
            <person name="Hertweck C."/>
            <person name="Hube B."/>
            <person name="White T.C."/>
            <person name="Platzer M."/>
            <person name="Guthke R."/>
            <person name="Heitman J."/>
            <person name="Woestemeyer J."/>
            <person name="Zipfel P.F."/>
            <person name="Monod M."/>
            <person name="Brakhage A.A."/>
        </authorList>
    </citation>
    <scope>NUCLEOTIDE SEQUENCE [LARGE SCALE GENOMIC DNA]</scope>
    <source>
        <strain evidence="2">HKI 0517</strain>
    </source>
</reference>
<evidence type="ECO:0000313" key="2">
    <source>
        <dbReference type="Proteomes" id="UP000008383"/>
    </source>
</evidence>
<dbReference type="AlphaFoldDB" id="D4DHI0"/>
<dbReference type="EMBL" id="ACYE01000380">
    <property type="protein sequence ID" value="EFE38710.1"/>
    <property type="molecule type" value="Genomic_DNA"/>
</dbReference>
<sequence>MKLFGSPTLESLAQELERVANSDSDRPEISFQEQSQEEVQEPLHFGGLVDISALFIRRNNVVVPKGQPSLLCIHLMAKNASFFAPYLIKLPQGLDSIAVQTPGRDNRIDDPIPSIVYEVVSGTLEEMELVIGTPATI</sequence>
<dbReference type="RefSeq" id="XP_003019355.1">
    <property type="nucleotide sequence ID" value="XM_003019309.1"/>
</dbReference>
<evidence type="ECO:0000313" key="1">
    <source>
        <dbReference type="EMBL" id="EFE38710.1"/>
    </source>
</evidence>